<keyword evidence="3 5" id="KW-1133">Transmembrane helix</keyword>
<evidence type="ECO:0000256" key="5">
    <source>
        <dbReference type="SAM" id="Phobius"/>
    </source>
</evidence>
<reference evidence="7 8" key="1">
    <citation type="submission" date="2019-08" db="EMBL/GenBank/DDBJ databases">
        <title>In-depth cultivation of the pig gut microbiome towards novel bacterial diversity and tailored functional studies.</title>
        <authorList>
            <person name="Wylensek D."/>
            <person name="Hitch T.C.A."/>
            <person name="Clavel T."/>
        </authorList>
    </citation>
    <scope>NUCLEOTIDE SEQUENCE [LARGE SCALE GENOMIC DNA]</scope>
    <source>
        <strain evidence="7 8">SM-530-WT-4B</strain>
    </source>
</reference>
<dbReference type="PANTHER" id="PTHR37422">
    <property type="entry name" value="TEICHURONIC ACID BIOSYNTHESIS PROTEIN TUAE"/>
    <property type="match status" value="1"/>
</dbReference>
<gene>
    <name evidence="7" type="ORF">FYJ74_10740</name>
</gene>
<dbReference type="Proteomes" id="UP000473699">
    <property type="component" value="Unassembled WGS sequence"/>
</dbReference>
<evidence type="ECO:0000256" key="2">
    <source>
        <dbReference type="ARBA" id="ARBA00022692"/>
    </source>
</evidence>
<dbReference type="EMBL" id="VUNH01000013">
    <property type="protein sequence ID" value="MST56501.1"/>
    <property type="molecule type" value="Genomic_DNA"/>
</dbReference>
<feature type="transmembrane region" description="Helical" evidence="5">
    <location>
        <begin position="242"/>
        <end position="259"/>
    </location>
</feature>
<protein>
    <submittedName>
        <fullName evidence="7">O-antigen ligase family protein</fullName>
    </submittedName>
</protein>
<keyword evidence="4 5" id="KW-0472">Membrane</keyword>
<evidence type="ECO:0000313" key="8">
    <source>
        <dbReference type="Proteomes" id="UP000473699"/>
    </source>
</evidence>
<keyword evidence="2 5" id="KW-0812">Transmembrane</keyword>
<dbReference type="GO" id="GO:0016020">
    <property type="term" value="C:membrane"/>
    <property type="evidence" value="ECO:0007669"/>
    <property type="project" value="UniProtKB-SubCell"/>
</dbReference>
<organism evidence="7 8">
    <name type="scientific">Pyramidobacter porci</name>
    <dbReference type="NCBI Taxonomy" id="2605789"/>
    <lineage>
        <taxon>Bacteria</taxon>
        <taxon>Thermotogati</taxon>
        <taxon>Synergistota</taxon>
        <taxon>Synergistia</taxon>
        <taxon>Synergistales</taxon>
        <taxon>Dethiosulfovibrionaceae</taxon>
        <taxon>Pyramidobacter</taxon>
    </lineage>
</organism>
<feature type="transmembrane region" description="Helical" evidence="5">
    <location>
        <begin position="271"/>
        <end position="288"/>
    </location>
</feature>
<dbReference type="GO" id="GO:0016874">
    <property type="term" value="F:ligase activity"/>
    <property type="evidence" value="ECO:0007669"/>
    <property type="project" value="UniProtKB-KW"/>
</dbReference>
<feature type="transmembrane region" description="Helical" evidence="5">
    <location>
        <begin position="465"/>
        <end position="486"/>
    </location>
</feature>
<dbReference type="AlphaFoldDB" id="A0A6L5YE02"/>
<feature type="transmembrane region" description="Helical" evidence="5">
    <location>
        <begin position="219"/>
        <end position="236"/>
    </location>
</feature>
<accession>A0A6L5YE02</accession>
<feature type="transmembrane region" description="Helical" evidence="5">
    <location>
        <begin position="367"/>
        <end position="393"/>
    </location>
</feature>
<comment type="subcellular location">
    <subcellularLocation>
        <location evidence="1">Membrane</location>
        <topology evidence="1">Multi-pass membrane protein</topology>
    </subcellularLocation>
</comment>
<feature type="transmembrane region" description="Helical" evidence="5">
    <location>
        <begin position="85"/>
        <end position="103"/>
    </location>
</feature>
<keyword evidence="8" id="KW-1185">Reference proteome</keyword>
<keyword evidence="7" id="KW-0436">Ligase</keyword>
<sequence>MECDDASLPKAASDEKGAFRNALFFLLFAVSLTLPNLVYSGTSFFQTLHLMKWCFALVPVGLLALCAGGQTLLDGERGPLRLDVMGLYWLFFLVFVTLQPLWVPLRSVPGWQREWFFFAGCVVFYLAAFSFFKENWLRPILWMAALNATINGIFAELQVRGMVAPLRGLKLVMQTPGHYIGNTGQQNMFALWLAMALFSSLFLFVCYGGLFAKNFRNKLMIAGNLSFYMIMSWCLIRSTSRSGILAFWVGTLAMALMIFFTSRDRAQLKRAALGIALFFAVLAVFILADTGRGFDFLLKTRDMIKNIADIAARREIWQTSQQVGAFRPLTGVGLGQFKWHYLQGQHVAMTLDPTMKWQFTYWAHNEILQWFCEFGLGGVASLLLAGLVWLAALCRCVRRHRGRRLPMEFLWGSSFLFLVWFDALWTRPFHRIENSLWAALAFALCSRHLFRDEEGVSAPKKLPSLFYRLTGAFMLAAAVGGFWFGIDGIRADLLLRRAESFTDDVEEKARLMNIARHSPMVRDLAEHELAMLRLRLGEKLGDREIIADGLNQLIACFVQQPTAEDFATLMDYARRSNIASLLEFLEPYAPPSPPPAAGAAG</sequence>
<feature type="transmembrane region" description="Helical" evidence="5">
    <location>
        <begin position="50"/>
        <end position="73"/>
    </location>
</feature>
<feature type="transmembrane region" description="Helical" evidence="5">
    <location>
        <begin position="139"/>
        <end position="159"/>
    </location>
</feature>
<dbReference type="RefSeq" id="WP_154529581.1">
    <property type="nucleotide sequence ID" value="NZ_VUNH01000013.1"/>
</dbReference>
<feature type="transmembrane region" description="Helical" evidence="5">
    <location>
        <begin position="115"/>
        <end position="132"/>
    </location>
</feature>
<feature type="transmembrane region" description="Helical" evidence="5">
    <location>
        <begin position="189"/>
        <end position="212"/>
    </location>
</feature>
<evidence type="ECO:0000256" key="4">
    <source>
        <dbReference type="ARBA" id="ARBA00023136"/>
    </source>
</evidence>
<evidence type="ECO:0000256" key="1">
    <source>
        <dbReference type="ARBA" id="ARBA00004141"/>
    </source>
</evidence>
<evidence type="ECO:0000259" key="6">
    <source>
        <dbReference type="Pfam" id="PF04932"/>
    </source>
</evidence>
<evidence type="ECO:0000256" key="3">
    <source>
        <dbReference type="ARBA" id="ARBA00022989"/>
    </source>
</evidence>
<evidence type="ECO:0000313" key="7">
    <source>
        <dbReference type="EMBL" id="MST56501.1"/>
    </source>
</evidence>
<feature type="transmembrane region" description="Helical" evidence="5">
    <location>
        <begin position="21"/>
        <end position="38"/>
    </location>
</feature>
<name>A0A6L5YE02_9BACT</name>
<feature type="transmembrane region" description="Helical" evidence="5">
    <location>
        <begin position="405"/>
        <end position="425"/>
    </location>
</feature>
<feature type="domain" description="O-antigen ligase-related" evidence="6">
    <location>
        <begin position="229"/>
        <end position="382"/>
    </location>
</feature>
<proteinExistence type="predicted"/>
<dbReference type="PANTHER" id="PTHR37422:SF13">
    <property type="entry name" value="LIPOPOLYSACCHARIDE BIOSYNTHESIS PROTEIN PA4999-RELATED"/>
    <property type="match status" value="1"/>
</dbReference>
<dbReference type="InterPro" id="IPR007016">
    <property type="entry name" value="O-antigen_ligase-rel_domated"/>
</dbReference>
<comment type="caution">
    <text evidence="7">The sequence shown here is derived from an EMBL/GenBank/DDBJ whole genome shotgun (WGS) entry which is preliminary data.</text>
</comment>
<dbReference type="Pfam" id="PF04932">
    <property type="entry name" value="Wzy_C"/>
    <property type="match status" value="1"/>
</dbReference>
<dbReference type="InterPro" id="IPR051533">
    <property type="entry name" value="WaaL-like"/>
</dbReference>